<keyword evidence="1" id="KW-0472">Membrane</keyword>
<evidence type="ECO:0000313" key="3">
    <source>
        <dbReference type="Proteomes" id="UP000244722"/>
    </source>
</evidence>
<comment type="caution">
    <text evidence="2">The sequence shown here is derived from an EMBL/GenBank/DDBJ whole genome shotgun (WGS) entry which is preliminary data.</text>
</comment>
<gene>
    <name evidence="2" type="ORF">B9Z19DRAFT_1132085</name>
</gene>
<sequence length="52" mass="5785">MAKLAGLQTYSPDYDLNWLLVITALVFTTPIYSPPYSGSYLARVFARMSLPA</sequence>
<evidence type="ECO:0000313" key="2">
    <source>
        <dbReference type="EMBL" id="PUU75032.1"/>
    </source>
</evidence>
<organism evidence="2 3">
    <name type="scientific">Tuber borchii</name>
    <name type="common">White truffle</name>
    <dbReference type="NCBI Taxonomy" id="42251"/>
    <lineage>
        <taxon>Eukaryota</taxon>
        <taxon>Fungi</taxon>
        <taxon>Dikarya</taxon>
        <taxon>Ascomycota</taxon>
        <taxon>Pezizomycotina</taxon>
        <taxon>Pezizomycetes</taxon>
        <taxon>Pezizales</taxon>
        <taxon>Tuberaceae</taxon>
        <taxon>Tuber</taxon>
    </lineage>
</organism>
<keyword evidence="1" id="KW-0812">Transmembrane</keyword>
<reference evidence="2 3" key="1">
    <citation type="submission" date="2017-04" db="EMBL/GenBank/DDBJ databases">
        <title>Draft genome sequence of Tuber borchii Vittad., a whitish edible truffle.</title>
        <authorList>
            <consortium name="DOE Joint Genome Institute"/>
            <person name="Murat C."/>
            <person name="Kuo A."/>
            <person name="Barry K.W."/>
            <person name="Clum A."/>
            <person name="Dockter R.B."/>
            <person name="Fauchery L."/>
            <person name="Iotti M."/>
            <person name="Kohler A."/>
            <person name="Labutti K."/>
            <person name="Lindquist E.A."/>
            <person name="Lipzen A."/>
            <person name="Ohm R.A."/>
            <person name="Wang M."/>
            <person name="Grigoriev I.V."/>
            <person name="Zambonelli A."/>
            <person name="Martin F.M."/>
        </authorList>
    </citation>
    <scope>NUCLEOTIDE SEQUENCE [LARGE SCALE GENOMIC DNA]</scope>
    <source>
        <strain evidence="2 3">Tbo3840</strain>
    </source>
</reference>
<name>A0A2T6ZHS8_TUBBO</name>
<accession>A0A2T6ZHS8</accession>
<dbReference type="EMBL" id="NESQ01000255">
    <property type="protein sequence ID" value="PUU75032.1"/>
    <property type="molecule type" value="Genomic_DNA"/>
</dbReference>
<evidence type="ECO:0000256" key="1">
    <source>
        <dbReference type="SAM" id="Phobius"/>
    </source>
</evidence>
<feature type="transmembrane region" description="Helical" evidence="1">
    <location>
        <begin position="16"/>
        <end position="33"/>
    </location>
</feature>
<proteinExistence type="predicted"/>
<keyword evidence="1" id="KW-1133">Transmembrane helix</keyword>
<keyword evidence="3" id="KW-1185">Reference proteome</keyword>
<protein>
    <submittedName>
        <fullName evidence="2">Uncharacterized protein</fullName>
    </submittedName>
</protein>
<dbReference type="AlphaFoldDB" id="A0A2T6ZHS8"/>
<dbReference type="Proteomes" id="UP000244722">
    <property type="component" value="Unassembled WGS sequence"/>
</dbReference>